<name>W7UZV7_RUMFL</name>
<sequence>MLEIQERFDTVGYEKLASEADCAELHITEALDRDSVIGFIAYSYGTEKTVVYDYDSGGDIMLCDGLVRSVMLKSVLKGIKHMLFDLKEDGKFADLKKLGFIRGDSRQCNDLESFMNGCQSCRNKKDNMKG</sequence>
<proteinExistence type="predicted"/>
<keyword evidence="2" id="KW-1185">Reference proteome</keyword>
<dbReference type="Proteomes" id="UP000019365">
    <property type="component" value="Unassembled WGS sequence"/>
</dbReference>
<accession>W7UZV7</accession>
<evidence type="ECO:0000313" key="2">
    <source>
        <dbReference type="Proteomes" id="UP000019365"/>
    </source>
</evidence>
<dbReference type="OrthoDB" id="1821919at2"/>
<gene>
    <name evidence="1" type="ORF">RF007C_11845</name>
</gene>
<dbReference type="RefSeq" id="WP_037297691.1">
    <property type="nucleotide sequence ID" value="NZ_ATAX01000016.1"/>
</dbReference>
<dbReference type="PATRIC" id="fig|1341157.4.peg.958"/>
<protein>
    <submittedName>
        <fullName evidence="1">Uncharacterized protein</fullName>
    </submittedName>
</protein>
<evidence type="ECO:0000313" key="1">
    <source>
        <dbReference type="EMBL" id="EWM54295.1"/>
    </source>
</evidence>
<dbReference type="AlphaFoldDB" id="W7UZV7"/>
<organism evidence="1 2">
    <name type="scientific">Ruminococcus flavefaciens 007c</name>
    <dbReference type="NCBI Taxonomy" id="1341157"/>
    <lineage>
        <taxon>Bacteria</taxon>
        <taxon>Bacillati</taxon>
        <taxon>Bacillota</taxon>
        <taxon>Clostridia</taxon>
        <taxon>Eubacteriales</taxon>
        <taxon>Oscillospiraceae</taxon>
        <taxon>Ruminococcus</taxon>
    </lineage>
</organism>
<comment type="caution">
    <text evidence="1">The sequence shown here is derived from an EMBL/GenBank/DDBJ whole genome shotgun (WGS) entry which is preliminary data.</text>
</comment>
<dbReference type="EMBL" id="ATAX01000016">
    <property type="protein sequence ID" value="EWM54295.1"/>
    <property type="molecule type" value="Genomic_DNA"/>
</dbReference>
<reference evidence="1 2" key="1">
    <citation type="journal article" date="2014" name="PLoS ONE">
        <title>Rumen cellulosomics: divergent fiber-degrading strategies revealed by comparative genome-wide analysis of six ruminococcal strains.</title>
        <authorList>
            <person name="Dassa B."/>
            <person name="Borovok I."/>
            <person name="Ruimy-Israeli V."/>
            <person name="Lamed R."/>
            <person name="Flint H.J."/>
            <person name="Duncan S.H."/>
            <person name="Henrissat B."/>
            <person name="Coutinho P."/>
            <person name="Morrison M."/>
            <person name="Mosoni P."/>
            <person name="Yeoman C.J."/>
            <person name="White B.A."/>
            <person name="Bayer E.A."/>
        </authorList>
    </citation>
    <scope>NUCLEOTIDE SEQUENCE [LARGE SCALE GENOMIC DNA]</scope>
    <source>
        <strain evidence="1 2">007c</strain>
    </source>
</reference>